<dbReference type="NCBIfam" id="TIGR02734">
    <property type="entry name" value="crtI_fam"/>
    <property type="match status" value="1"/>
</dbReference>
<evidence type="ECO:0000256" key="1">
    <source>
        <dbReference type="ARBA" id="ARBA00004829"/>
    </source>
</evidence>
<sequence length="507" mass="54900">MTPTGLDSESIVVIGAGFGGLSAACHLADAGADVTVVERRDHLGGVAGRIERDGFRFDTGPSWYLMPDVFERFFGRFGREPSDYYSLTRLDPNYRVFWKDGDSAAVPADRAGQRALFASYESGADDALDAYLSDAAAAYEVAMEEFVYERRPRVRDWFDPSLLRAARGLPLLGSMDDHVADYFEHPKLRQLVEYTLVFLGGSPYNTPALYSLMSHVDYTLGVHYPTGGMASVVDGVARLARDLGVTFETRTPVTGLEPTADGLTVTTTAGQRTVDRVVSNAPPSYTERELLPAGRGDRDPDYWASRTYAPSAFVLYLGVEGDLPALSHHTLVLPTDWRSHFESIFDRPSWPSDPSYYVNVPSRTDDGVAPDGHSTVVVLVPIAPGLDDGPDQRARFREAVLDDLAAHTGVDLRDRIVVERSACVTEFASMGYPQGTALGLAHTLGQTGPFRPSQRSAAVTGLYYTGSFTDPGIGVPMCLISGAHVADAVRADVGVDAEAGVRSLVPF</sequence>
<evidence type="ECO:0000259" key="4">
    <source>
        <dbReference type="Pfam" id="PF01593"/>
    </source>
</evidence>
<accession>A0A368N816</accession>
<dbReference type="AlphaFoldDB" id="A0A368N816"/>
<evidence type="ECO:0000256" key="3">
    <source>
        <dbReference type="ARBA" id="ARBA00023002"/>
    </source>
</evidence>
<dbReference type="Gene3D" id="3.30.9.10">
    <property type="entry name" value="D-Amino Acid Oxidase, subunit A, domain 2"/>
    <property type="match status" value="1"/>
</dbReference>
<dbReference type="InterPro" id="IPR002937">
    <property type="entry name" value="Amino_oxidase"/>
</dbReference>
<dbReference type="SUPFAM" id="SSF51905">
    <property type="entry name" value="FAD/NAD(P)-binding domain"/>
    <property type="match status" value="1"/>
</dbReference>
<dbReference type="PANTHER" id="PTHR43734">
    <property type="entry name" value="PHYTOENE DESATURASE"/>
    <property type="match status" value="1"/>
</dbReference>
<dbReference type="GO" id="GO:0016117">
    <property type="term" value="P:carotenoid biosynthetic process"/>
    <property type="evidence" value="ECO:0007669"/>
    <property type="project" value="UniProtKB-KW"/>
</dbReference>
<dbReference type="RefSeq" id="WP_114448271.1">
    <property type="nucleotide sequence ID" value="NZ_QPHM01000001.1"/>
</dbReference>
<evidence type="ECO:0000313" key="6">
    <source>
        <dbReference type="Proteomes" id="UP000252189"/>
    </source>
</evidence>
<dbReference type="EMBL" id="QPHM01000001">
    <property type="protein sequence ID" value="RCU46717.1"/>
    <property type="molecule type" value="Genomic_DNA"/>
</dbReference>
<dbReference type="Pfam" id="PF01593">
    <property type="entry name" value="Amino_oxidase"/>
    <property type="match status" value="1"/>
</dbReference>
<dbReference type="Proteomes" id="UP000252189">
    <property type="component" value="Unassembled WGS sequence"/>
</dbReference>
<protein>
    <submittedName>
        <fullName evidence="5">Phytoene desaturase</fullName>
    </submittedName>
</protein>
<comment type="caution">
    <text evidence="5">The sequence shown here is derived from an EMBL/GenBank/DDBJ whole genome shotgun (WGS) entry which is preliminary data.</text>
</comment>
<keyword evidence="6" id="KW-1185">Reference proteome</keyword>
<dbReference type="PANTHER" id="PTHR43734:SF1">
    <property type="entry name" value="PHYTOENE DESATURASE"/>
    <property type="match status" value="1"/>
</dbReference>
<comment type="pathway">
    <text evidence="1">Carotenoid biosynthesis.</text>
</comment>
<organism evidence="5 6">
    <name type="scientific">Haloplanus salinus</name>
    <dbReference type="NCBI Taxonomy" id="1126245"/>
    <lineage>
        <taxon>Archaea</taxon>
        <taxon>Methanobacteriati</taxon>
        <taxon>Methanobacteriota</taxon>
        <taxon>Stenosarchaea group</taxon>
        <taxon>Halobacteria</taxon>
        <taxon>Halobacteriales</taxon>
        <taxon>Haloferacaceae</taxon>
        <taxon>Haloplanus</taxon>
    </lineage>
</organism>
<dbReference type="OrthoDB" id="40741at2157"/>
<reference evidence="5 6" key="1">
    <citation type="submission" date="2018-07" db="EMBL/GenBank/DDBJ databases">
        <title>Genome sequences of Haloplanus salinus JCM 18368T.</title>
        <authorList>
            <person name="Kim Y.B."/>
            <person name="Roh S.W."/>
        </authorList>
    </citation>
    <scope>NUCLEOTIDE SEQUENCE [LARGE SCALE GENOMIC DNA]</scope>
    <source>
        <strain evidence="5 6">JCM 18368</strain>
    </source>
</reference>
<gene>
    <name evidence="5" type="primary">crtI</name>
    <name evidence="5" type="ORF">DU504_05005</name>
</gene>
<dbReference type="GO" id="GO:0016491">
    <property type="term" value="F:oxidoreductase activity"/>
    <property type="evidence" value="ECO:0007669"/>
    <property type="project" value="UniProtKB-KW"/>
</dbReference>
<dbReference type="InterPro" id="IPR036188">
    <property type="entry name" value="FAD/NAD-bd_sf"/>
</dbReference>
<evidence type="ECO:0000313" key="5">
    <source>
        <dbReference type="EMBL" id="RCU46717.1"/>
    </source>
</evidence>
<dbReference type="InterPro" id="IPR014105">
    <property type="entry name" value="Carotenoid/retinoid_OxRdtase"/>
</dbReference>
<evidence type="ECO:0000256" key="2">
    <source>
        <dbReference type="ARBA" id="ARBA00022746"/>
    </source>
</evidence>
<proteinExistence type="predicted"/>
<keyword evidence="3" id="KW-0560">Oxidoreductase</keyword>
<dbReference type="Gene3D" id="3.50.50.60">
    <property type="entry name" value="FAD/NAD(P)-binding domain"/>
    <property type="match status" value="2"/>
</dbReference>
<name>A0A368N816_9EURY</name>
<feature type="domain" description="Amine oxidase" evidence="4">
    <location>
        <begin position="19"/>
        <end position="489"/>
    </location>
</feature>
<keyword evidence="2" id="KW-0125">Carotenoid biosynthesis</keyword>